<accession>A0A448X5K7</accession>
<dbReference type="EMBL" id="CAAALY010096276">
    <property type="protein sequence ID" value="VEL28599.1"/>
    <property type="molecule type" value="Genomic_DNA"/>
</dbReference>
<dbReference type="AlphaFoldDB" id="A0A448X5K7"/>
<name>A0A448X5K7_9PLAT</name>
<organism evidence="2 3">
    <name type="scientific">Protopolystoma xenopodis</name>
    <dbReference type="NCBI Taxonomy" id="117903"/>
    <lineage>
        <taxon>Eukaryota</taxon>
        <taxon>Metazoa</taxon>
        <taxon>Spiralia</taxon>
        <taxon>Lophotrochozoa</taxon>
        <taxon>Platyhelminthes</taxon>
        <taxon>Monogenea</taxon>
        <taxon>Polyopisthocotylea</taxon>
        <taxon>Polystomatidea</taxon>
        <taxon>Polystomatidae</taxon>
        <taxon>Protopolystoma</taxon>
    </lineage>
</organism>
<evidence type="ECO:0000256" key="1">
    <source>
        <dbReference type="SAM" id="MobiDB-lite"/>
    </source>
</evidence>
<proteinExistence type="predicted"/>
<protein>
    <submittedName>
        <fullName evidence="2">Uncharacterized protein</fullName>
    </submittedName>
</protein>
<gene>
    <name evidence="2" type="ORF">PXEA_LOCUS22039</name>
</gene>
<comment type="caution">
    <text evidence="2">The sequence shown here is derived from an EMBL/GenBank/DDBJ whole genome shotgun (WGS) entry which is preliminary data.</text>
</comment>
<dbReference type="Proteomes" id="UP000784294">
    <property type="component" value="Unassembled WGS sequence"/>
</dbReference>
<keyword evidence="3" id="KW-1185">Reference proteome</keyword>
<reference evidence="2" key="1">
    <citation type="submission" date="2018-11" db="EMBL/GenBank/DDBJ databases">
        <authorList>
            <consortium name="Pathogen Informatics"/>
        </authorList>
    </citation>
    <scope>NUCLEOTIDE SEQUENCE</scope>
</reference>
<sequence length="238" mass="26700">MTKYTSQLSTRLSLEQTHRHEVSLRMTESARVLADFLASPSSGDPLAMATAATVSQGATDRGPTDIRRDSGAAMRHRRHVAALVDALIKGLRLETKDASLRAERKSGDATEAEEMEASENSLVHYDSSIDDLEVSEDADEEMDEELDVTDACFERDREDEIENEDLVAAVSEEEDRIKLLMPERTTKEDEGEEQPDIVKPNRTGHLSTSKLVPRIQKLSHVPPEQRLQKAQQRRCGYR</sequence>
<feature type="region of interest" description="Disordered" evidence="1">
    <location>
        <begin position="180"/>
        <end position="238"/>
    </location>
</feature>
<evidence type="ECO:0000313" key="2">
    <source>
        <dbReference type="EMBL" id="VEL28599.1"/>
    </source>
</evidence>
<feature type="region of interest" description="Disordered" evidence="1">
    <location>
        <begin position="101"/>
        <end position="126"/>
    </location>
</feature>
<evidence type="ECO:0000313" key="3">
    <source>
        <dbReference type="Proteomes" id="UP000784294"/>
    </source>
</evidence>